<reference evidence="1" key="1">
    <citation type="journal article" date="2015" name="Nature">
        <title>Complex archaea that bridge the gap between prokaryotes and eukaryotes.</title>
        <authorList>
            <person name="Spang A."/>
            <person name="Saw J.H."/>
            <person name="Jorgensen S.L."/>
            <person name="Zaremba-Niedzwiedzka K."/>
            <person name="Martijn J."/>
            <person name="Lind A.E."/>
            <person name="van Eijk R."/>
            <person name="Schleper C."/>
            <person name="Guy L."/>
            <person name="Ettema T.J."/>
        </authorList>
    </citation>
    <scope>NUCLEOTIDE SEQUENCE</scope>
</reference>
<sequence length="413" mass="47589">MSIFYSLPANFGEIIPISFPNLSTPLARDREWQRTRNILESICFPVRPIYFPRLESLIEDAIESSNESIEERAVSILNAPHRMTPEEIYASNLALDFSAPWSWIVENILNASPRMCPWEPGCTDNLHMMIGIETESNPPHMMVDDLEEVVAFSAQMRQRMILNFFYGYGMFTDEEAIRRWFEEMGIPWPENMNASLTYLTSHSLIGGAKTLRQRVFAQLFNGFNTETKLITLSHTNISKREIDPVSNTARGLMAACRRDKKIRKELSKLPIASPPAHSNANAELIKPLQDLADIITHEIQLAYTESYYPGVVDVDPLTDEHVEQIMTGMQREIDREQRISPELGEDGKKRMKRTVHLPSLSKERKIALSERRRNWFKVFGITPESWKKGTFSLWKVSNDLFPKDYERGDEPYA</sequence>
<proteinExistence type="predicted"/>
<comment type="caution">
    <text evidence="1">The sequence shown here is derived from an EMBL/GenBank/DDBJ whole genome shotgun (WGS) entry which is preliminary data.</text>
</comment>
<dbReference type="EMBL" id="LAZR01018763">
    <property type="protein sequence ID" value="KKL95105.1"/>
    <property type="molecule type" value="Genomic_DNA"/>
</dbReference>
<dbReference type="AlphaFoldDB" id="A0A0F9IMS6"/>
<evidence type="ECO:0000313" key="1">
    <source>
        <dbReference type="EMBL" id="KKL95105.1"/>
    </source>
</evidence>
<organism evidence="1">
    <name type="scientific">marine sediment metagenome</name>
    <dbReference type="NCBI Taxonomy" id="412755"/>
    <lineage>
        <taxon>unclassified sequences</taxon>
        <taxon>metagenomes</taxon>
        <taxon>ecological metagenomes</taxon>
    </lineage>
</organism>
<gene>
    <name evidence="1" type="ORF">LCGC14_1857940</name>
</gene>
<protein>
    <submittedName>
        <fullName evidence="1">Uncharacterized protein</fullName>
    </submittedName>
</protein>
<name>A0A0F9IMS6_9ZZZZ</name>
<accession>A0A0F9IMS6</accession>